<reference evidence="1" key="1">
    <citation type="submission" date="2023-06" db="EMBL/GenBank/DDBJ databases">
        <authorList>
            <consortium name="Lawrence Berkeley National Laboratory"/>
            <person name="Ahrendt S."/>
            <person name="Sahu N."/>
            <person name="Indic B."/>
            <person name="Wong-Bajracharya J."/>
            <person name="Merenyi Z."/>
            <person name="Ke H.-M."/>
            <person name="Monk M."/>
            <person name="Kocsube S."/>
            <person name="Drula E."/>
            <person name="Lipzen A."/>
            <person name="Balint B."/>
            <person name="Henrissat B."/>
            <person name="Andreopoulos B."/>
            <person name="Martin F.M."/>
            <person name="Harder C.B."/>
            <person name="Rigling D."/>
            <person name="Ford K.L."/>
            <person name="Foster G.D."/>
            <person name="Pangilinan J."/>
            <person name="Papanicolaou A."/>
            <person name="Barry K."/>
            <person name="LaButti K."/>
            <person name="Viragh M."/>
            <person name="Koriabine M."/>
            <person name="Yan M."/>
            <person name="Riley R."/>
            <person name="Champramary S."/>
            <person name="Plett K.L."/>
            <person name="Tsai I.J."/>
            <person name="Slot J."/>
            <person name="Sipos G."/>
            <person name="Plett J."/>
            <person name="Nagy L.G."/>
            <person name="Grigoriev I.V."/>
        </authorList>
    </citation>
    <scope>NUCLEOTIDE SEQUENCE</scope>
    <source>
        <strain evidence="1">CCBAS 213</strain>
    </source>
</reference>
<accession>A0AA39NBN6</accession>
<evidence type="ECO:0000313" key="2">
    <source>
        <dbReference type="Proteomes" id="UP001175211"/>
    </source>
</evidence>
<dbReference type="GeneID" id="85352961"/>
<name>A0AA39NBN6_ARMTA</name>
<dbReference type="AlphaFoldDB" id="A0AA39NBN6"/>
<comment type="caution">
    <text evidence="1">The sequence shown here is derived from an EMBL/GenBank/DDBJ whole genome shotgun (WGS) entry which is preliminary data.</text>
</comment>
<proteinExistence type="predicted"/>
<sequence>MAVPQEVFNSNNHDATANIQDERNVVGQLSVTTQPDHQDIQTVASGLEEHHDSLFITTYSRYNEALDSTNLSVLVVNIYLTNRTNTDVSSYENILVTDSLEVCTTQAMPAFLPIELAARRTPSEIWIVVFAQIYLVAPSASPGHTKCWAELTAMTLQSVQAGNLSQGRMPILWRCVIHSFGDITSPHHVDAFAVAPKLQDVIFTGFDAGTTFDVPANITSYDDVRDCYVTGNVHDSIVHMLYASPDMWYFRAVYQRDPPTLFHSMGPVECPNIYTFCASQGSLFRSVSLPMVRTIIIESNPPNSMITTTDDDCLPAVHDLILRSKCHFYLTELEYDVIIHDLIIALGLIIGIDASDIHCMVPALARFIVSITHPLDIGWHDISFACDDLVHMVEQRHFPTSDILSHLAVTIDADSPFLKFPRMDEEVITRLAELRSMGHDIRLAGFVGGNYVSNIVPGDLPAINPTSSV</sequence>
<evidence type="ECO:0000313" key="1">
    <source>
        <dbReference type="EMBL" id="KAK0462667.1"/>
    </source>
</evidence>
<gene>
    <name evidence="1" type="ORF">EV420DRAFT_1477358</name>
</gene>
<dbReference type="RefSeq" id="XP_060334279.1">
    <property type="nucleotide sequence ID" value="XM_060469413.1"/>
</dbReference>
<organism evidence="1 2">
    <name type="scientific">Armillaria tabescens</name>
    <name type="common">Ringless honey mushroom</name>
    <name type="synonym">Agaricus tabescens</name>
    <dbReference type="NCBI Taxonomy" id="1929756"/>
    <lineage>
        <taxon>Eukaryota</taxon>
        <taxon>Fungi</taxon>
        <taxon>Dikarya</taxon>
        <taxon>Basidiomycota</taxon>
        <taxon>Agaricomycotina</taxon>
        <taxon>Agaricomycetes</taxon>
        <taxon>Agaricomycetidae</taxon>
        <taxon>Agaricales</taxon>
        <taxon>Marasmiineae</taxon>
        <taxon>Physalacriaceae</taxon>
        <taxon>Desarmillaria</taxon>
    </lineage>
</organism>
<dbReference type="Proteomes" id="UP001175211">
    <property type="component" value="Unassembled WGS sequence"/>
</dbReference>
<dbReference type="EMBL" id="JAUEPS010000009">
    <property type="protein sequence ID" value="KAK0462667.1"/>
    <property type="molecule type" value="Genomic_DNA"/>
</dbReference>
<keyword evidence="2" id="KW-1185">Reference proteome</keyword>
<protein>
    <submittedName>
        <fullName evidence="1">Uncharacterized protein</fullName>
    </submittedName>
</protein>